<gene>
    <name evidence="5" type="ORF">G4B88_030538</name>
</gene>
<dbReference type="EMBL" id="JAATIQ010000389">
    <property type="protein sequence ID" value="KAF4358234.1"/>
    <property type="molecule type" value="Genomic_DNA"/>
</dbReference>
<dbReference type="InterPro" id="IPR027417">
    <property type="entry name" value="P-loop_NTPase"/>
</dbReference>
<reference evidence="5 6" key="1">
    <citation type="journal article" date="2020" name="bioRxiv">
        <title>Sequence and annotation of 42 cannabis genomes reveals extensive copy number variation in cannabinoid synthesis and pathogen resistance genes.</title>
        <authorList>
            <person name="Mckernan K.J."/>
            <person name="Helbert Y."/>
            <person name="Kane L.T."/>
            <person name="Ebling H."/>
            <person name="Zhang L."/>
            <person name="Liu B."/>
            <person name="Eaton Z."/>
            <person name="Mclaughlin S."/>
            <person name="Kingan S."/>
            <person name="Baybayan P."/>
            <person name="Concepcion G."/>
            <person name="Jordan M."/>
            <person name="Riva A."/>
            <person name="Barbazuk W."/>
            <person name="Harkins T."/>
        </authorList>
    </citation>
    <scope>NUCLEOTIDE SEQUENCE [LARGE SCALE GENOMIC DNA]</scope>
    <source>
        <strain evidence="6">cv. Jamaican Lion 4</strain>
        <tissue evidence="5">Leaf</tissue>
    </source>
</reference>
<evidence type="ECO:0000313" key="6">
    <source>
        <dbReference type="Proteomes" id="UP000583929"/>
    </source>
</evidence>
<dbReference type="InterPro" id="IPR000863">
    <property type="entry name" value="Sulfotransferase_dom"/>
</dbReference>
<evidence type="ECO:0000313" key="5">
    <source>
        <dbReference type="EMBL" id="KAF4358234.1"/>
    </source>
</evidence>
<dbReference type="SUPFAM" id="SSF52540">
    <property type="entry name" value="P-loop containing nucleoside triphosphate hydrolases"/>
    <property type="match status" value="1"/>
</dbReference>
<sequence>MSDSMMISTQQHENELYSYEDQNKEKESFVSQLPKTKGWLGSNSTLCLYQNFWCPPTIVPNIISFQNHFQALDQDIIIASKPKSGTTWLKALLFSIVNRANTTLANTPLLSSNPHELVPFFEFNLYTRNQKNPPLIKNISSPRLFSTHIPYDSLPKSITKSQCRIIYICRNPLDTIISHWHFANQADDSDHLDHCSSKWTLEEFVDAYCNGEEVYGPFWSHILGYWKQSVENPQKVMFFKYEELKKDTKTQVKRLAEFVGFPFSLEEEALGIVDEILKLCSLKNLKELDVNKHGKFMPYFENKSYFRKGEVGDWINHLNSATVERVEKLVHKKLNSSGLIL</sequence>
<protein>
    <recommendedName>
        <fullName evidence="3">Sulfotransferase</fullName>
        <ecNumber evidence="3">2.8.2.-</ecNumber>
    </recommendedName>
</protein>
<dbReference type="GO" id="GO:0008146">
    <property type="term" value="F:sulfotransferase activity"/>
    <property type="evidence" value="ECO:0007669"/>
    <property type="project" value="InterPro"/>
</dbReference>
<evidence type="ECO:0000259" key="4">
    <source>
        <dbReference type="Pfam" id="PF00685"/>
    </source>
</evidence>
<evidence type="ECO:0000256" key="3">
    <source>
        <dbReference type="RuleBase" id="RU361155"/>
    </source>
</evidence>
<dbReference type="PANTHER" id="PTHR11783">
    <property type="entry name" value="SULFOTRANSFERASE SULT"/>
    <property type="match status" value="1"/>
</dbReference>
<dbReference type="Pfam" id="PF00685">
    <property type="entry name" value="Sulfotransfer_1"/>
    <property type="match status" value="1"/>
</dbReference>
<evidence type="ECO:0000256" key="2">
    <source>
        <dbReference type="ARBA" id="ARBA00022679"/>
    </source>
</evidence>
<dbReference type="EC" id="2.8.2.-" evidence="3"/>
<keyword evidence="2 3" id="KW-0808">Transferase</keyword>
<dbReference type="AlphaFoldDB" id="A0A7J6EIQ9"/>
<keyword evidence="6" id="KW-1185">Reference proteome</keyword>
<feature type="domain" description="Sulfotransferase" evidence="4">
    <location>
        <begin position="73"/>
        <end position="337"/>
    </location>
</feature>
<dbReference type="Proteomes" id="UP000583929">
    <property type="component" value="Unassembled WGS sequence"/>
</dbReference>
<name>A0A7J6EIQ9_CANSA</name>
<comment type="similarity">
    <text evidence="1 3">Belongs to the sulfotransferase 1 family.</text>
</comment>
<proteinExistence type="inferred from homology"/>
<accession>A0A7J6EIQ9</accession>
<comment type="caution">
    <text evidence="5">The sequence shown here is derived from an EMBL/GenBank/DDBJ whole genome shotgun (WGS) entry which is preliminary data.</text>
</comment>
<evidence type="ECO:0000256" key="1">
    <source>
        <dbReference type="ARBA" id="ARBA00005771"/>
    </source>
</evidence>
<dbReference type="Gene3D" id="3.40.50.300">
    <property type="entry name" value="P-loop containing nucleotide triphosphate hydrolases"/>
    <property type="match status" value="1"/>
</dbReference>
<organism evidence="5 6">
    <name type="scientific">Cannabis sativa</name>
    <name type="common">Hemp</name>
    <name type="synonym">Marijuana</name>
    <dbReference type="NCBI Taxonomy" id="3483"/>
    <lineage>
        <taxon>Eukaryota</taxon>
        <taxon>Viridiplantae</taxon>
        <taxon>Streptophyta</taxon>
        <taxon>Embryophyta</taxon>
        <taxon>Tracheophyta</taxon>
        <taxon>Spermatophyta</taxon>
        <taxon>Magnoliopsida</taxon>
        <taxon>eudicotyledons</taxon>
        <taxon>Gunneridae</taxon>
        <taxon>Pentapetalae</taxon>
        <taxon>rosids</taxon>
        <taxon>fabids</taxon>
        <taxon>Rosales</taxon>
        <taxon>Cannabaceae</taxon>
        <taxon>Cannabis</taxon>
    </lineage>
</organism>